<keyword evidence="2" id="KW-0147">Chitin-binding</keyword>
<dbReference type="STRING" id="5514.A0A395S9T4"/>
<feature type="compositionally biased region" description="Polar residues" evidence="4">
    <location>
        <begin position="767"/>
        <end position="792"/>
    </location>
</feature>
<dbReference type="GO" id="GO:0008843">
    <property type="term" value="F:endochitinase activity"/>
    <property type="evidence" value="ECO:0007669"/>
    <property type="project" value="UniProtKB-EC"/>
</dbReference>
<dbReference type="Proteomes" id="UP000266152">
    <property type="component" value="Unassembled WGS sequence"/>
</dbReference>
<feature type="compositionally biased region" description="Acidic residues" evidence="4">
    <location>
        <begin position="1342"/>
        <end position="1351"/>
    </location>
</feature>
<feature type="region of interest" description="Disordered" evidence="4">
    <location>
        <begin position="1332"/>
        <end position="1351"/>
    </location>
</feature>
<feature type="region of interest" description="Disordered" evidence="4">
    <location>
        <begin position="444"/>
        <end position="498"/>
    </location>
</feature>
<comment type="caution">
    <text evidence="6">The sequence shown here is derived from an EMBL/GenBank/DDBJ whole genome shotgun (WGS) entry which is preliminary data.</text>
</comment>
<keyword evidence="7" id="KW-1185">Reference proteome</keyword>
<feature type="compositionally biased region" description="Polar residues" evidence="4">
    <location>
        <begin position="851"/>
        <end position="877"/>
    </location>
</feature>
<protein>
    <recommendedName>
        <fullName evidence="1">chitinase</fullName>
        <ecNumber evidence="1">3.2.1.14</ecNumber>
    </recommendedName>
</protein>
<sequence length="1940" mass="207686">MTSQTIAKFNHEITWGWTGCDNLVAGTKICLSSGKPPMPNPIKDAVCGPQVPGARIGSHIKSTSDFASLNPCPLNACCNIDGQCGVSAEFCTRRNPSDHSRCMSNCGTSIQTSKNIAESFLRVVQYDHSLNLDSFLADNPGYTHIHWSKVSISKNMTISVNNKDKQWEQFILLHKARKILSLGSIDQSTDELSNSNNRLHEVMQPQTRHQFVSQLAKFVDTSGINGVHFDWQARHLPAQYSLLKEYPVRELATVVNYFVYLTYDLYEQSGFLSLAPQSGCQAGNCLRSHINQTEVEYALSMITKAGVRPKQVVIGEAGYGRAFTMVEPRCYGPDCLFKVKPPSARVSASACSNISRVFSGSQIKYILRQRRDNSITWHDKKSASDFLMFDGEIILSLHMDYLSAKYHADIYWVSYASENTRKARTENWRKLGFLGTAGIQAKCKSEIPTSGRDTHTTPNSPETPYHVPESGLPQPSRSGADSHQPQPGVPKEFGGEESQRPYQYLPIRVSQVLDGNLPRPSPVIDKLYRSQTQHKHIGQPIQEVTTVFTIYVTTVAGRTKTVTRCITGPETYSSSLPSPVSSYPVYVPPAGHEENDNPSEAHQPTSGDTLWTGNRPVEMPTLITSEAGDTGQTDSGFSPLFTTLYTSRFWNTSTTSTTQVDAESPIYRGSDIKSTTDVLTPNLPSLIPHDTATSTNNQLTCPEETTTSPTTVASVTTSNPWTFTLPGWKASTSAQSELEPTLSIEPSESLGTETGSTQLDPSPGIHSESTGVSSRTSQTDSTTVGQPNSPLESGTRDETTSNTESAGSSTGADSEVLSGTLTDEKSTASMKEPSSPGHTVSGSPGEETDVTSETGSSQAPATDNQSDATEFSTGRDGTSSLSTITTIVSEGVGATTGGLNSGGAGATNTAPSTQTTGGKSEGPGQNESSVYSEDTANGSVTATGSQGSDTQTAPLPTGSGSVSADLSIDSTRPASGNSDVSIITSGVTLSPHETSTENEVSTAQSQSMTISRDIRTDEVTKTSESKADSTHDRVDTWTNTPSSDNTSAFSGSTDPGTKLPTASSLLTTTEASSNTDAIPDMLPSTNLATESNGDRETSTDVGLGLILPSLPSIDLTSLPGTLLPIETDGSTVLESITKEPIMDSSTTEAGFGAIPVPTFSDDPAQETISPSDCLGGTCTVGEDCKHPSCTRGGDCFGPNCTKAGICIGPKCTRGGQCRGEKCQFGGGCEGVGCVVGGGCFGVNCVFGGTRVGPSCHQGGPCSQKAIGDCPPGKCTGKQCDDEGDQGCTSKTTVEVCTETVSSTVVTTIPTTSWSTTTKTSCRTLTECDLTDSTTTTTMTGTEEPDPEATPEGFYDYDVEEKTPDSFWDAVEDDYDEWLREADRIPTTTTTSQPPTTFATSTKPRSTVTVTAEPDPTPEAKCYQMDADVYWIFEITDILNWADDGGAKLKKEESGCGAMTGWDWKSGGNGNMGHQVSFNLPFFMKSGCVERAIVSAGGPKIKCQWWDGGSPDRMAAKGNQTRPLPTFGDVLPTETSWFNFYYVSVRCLSQTVKPPTLQDHRTMAFMHSIQIHLGDKPLFFSPTFKKSSNPFQLYISFLSKHVLLLFSSFDVVMVALKSCLLLLALGAQTLAGPDKPASTCSTILGSKTVKNVPTSTGTVDKSITIVKKVIRKINVVVVPPAKTTTTFETSTVRSTTTDLGLTSITTITTDLSTFTDARTSWKAETSITSSVTTKFITTTITRPPLWTAIHGDPDWVPRKRDEKNDGFVDVEELTINQLPQSVRCVREIPKYSTKIVTTTVKGTKITIKAATKTKTSTIPTTTTITEYPNAREGKTETVYRSVTTIVQDVTSTSTVPETGTGYTWKPCCTACASTPRCVGTYLDGNECTIYVAKDGGVCANGRQDEVGGYMTNRDPNSGFDIIFSNGPCGQFKNYGIIADQD</sequence>
<feature type="compositionally biased region" description="Polar residues" evidence="4">
    <location>
        <begin position="906"/>
        <end position="1010"/>
    </location>
</feature>
<feature type="compositionally biased region" description="Low complexity" evidence="4">
    <location>
        <begin position="878"/>
        <end position="889"/>
    </location>
</feature>
<evidence type="ECO:0000313" key="7">
    <source>
        <dbReference type="Proteomes" id="UP000266152"/>
    </source>
</evidence>
<evidence type="ECO:0000256" key="2">
    <source>
        <dbReference type="ARBA" id="ARBA00022669"/>
    </source>
</evidence>
<evidence type="ECO:0000259" key="5">
    <source>
        <dbReference type="SMART" id="SM00636"/>
    </source>
</evidence>
<feature type="compositionally biased region" description="Low complexity" evidence="4">
    <location>
        <begin position="700"/>
        <end position="717"/>
    </location>
</feature>
<dbReference type="InterPro" id="IPR017853">
    <property type="entry name" value="GH"/>
</dbReference>
<gene>
    <name evidence="6" type="ORF">FSPOR_4888</name>
</gene>
<dbReference type="Gene3D" id="3.20.20.80">
    <property type="entry name" value="Glycosidases"/>
    <property type="match status" value="2"/>
</dbReference>
<feature type="compositionally biased region" description="Low complexity" evidence="4">
    <location>
        <begin position="1061"/>
        <end position="1073"/>
    </location>
</feature>
<feature type="region of interest" description="Disordered" evidence="4">
    <location>
        <begin position="689"/>
        <end position="1096"/>
    </location>
</feature>
<name>A0A395S9T4_FUSSP</name>
<keyword evidence="3" id="KW-0843">Virulence</keyword>
<feature type="region of interest" description="Disordered" evidence="4">
    <location>
        <begin position="1386"/>
        <end position="1414"/>
    </location>
</feature>
<dbReference type="InterPro" id="IPR029070">
    <property type="entry name" value="Chitinase_insertion_sf"/>
</dbReference>
<dbReference type="PANTHER" id="PTHR47700">
    <property type="entry name" value="V CHITINASE, PUTATIVE (AFU_ORTHOLOGUE AFUA_6G13720)-RELATED"/>
    <property type="match status" value="1"/>
</dbReference>
<dbReference type="SUPFAM" id="SSF51445">
    <property type="entry name" value="(Trans)glycosidases"/>
    <property type="match status" value="1"/>
</dbReference>
<dbReference type="InterPro" id="IPR011583">
    <property type="entry name" value="Chitinase_II/V-like_cat"/>
</dbReference>
<keyword evidence="6" id="KW-0378">Hydrolase</keyword>
<evidence type="ECO:0000256" key="4">
    <source>
        <dbReference type="SAM" id="MobiDB-lite"/>
    </source>
</evidence>
<organism evidence="6 7">
    <name type="scientific">Fusarium sporotrichioides</name>
    <dbReference type="NCBI Taxonomy" id="5514"/>
    <lineage>
        <taxon>Eukaryota</taxon>
        <taxon>Fungi</taxon>
        <taxon>Dikarya</taxon>
        <taxon>Ascomycota</taxon>
        <taxon>Pezizomycotina</taxon>
        <taxon>Sordariomycetes</taxon>
        <taxon>Hypocreomycetidae</taxon>
        <taxon>Hypocreales</taxon>
        <taxon>Nectriaceae</taxon>
        <taxon>Fusarium</taxon>
    </lineage>
</organism>
<feature type="compositionally biased region" description="Gly residues" evidence="4">
    <location>
        <begin position="894"/>
        <end position="905"/>
    </location>
</feature>
<dbReference type="Gene3D" id="3.10.50.10">
    <property type="match status" value="1"/>
</dbReference>
<feature type="compositionally biased region" description="Basic and acidic residues" evidence="4">
    <location>
        <begin position="1012"/>
        <end position="1035"/>
    </location>
</feature>
<dbReference type="PANTHER" id="PTHR47700:SF2">
    <property type="entry name" value="CHITINASE"/>
    <property type="match status" value="1"/>
</dbReference>
<reference evidence="6 7" key="1">
    <citation type="journal article" date="2018" name="PLoS Pathog.">
        <title>Evolution of structural diversity of trichothecenes, a family of toxins produced by plant pathogenic and entomopathogenic fungi.</title>
        <authorList>
            <person name="Proctor R.H."/>
            <person name="McCormick S.P."/>
            <person name="Kim H.S."/>
            <person name="Cardoza R.E."/>
            <person name="Stanley A.M."/>
            <person name="Lindo L."/>
            <person name="Kelly A."/>
            <person name="Brown D.W."/>
            <person name="Lee T."/>
            <person name="Vaughan M.M."/>
            <person name="Alexander N.J."/>
            <person name="Busman M."/>
            <person name="Gutierrez S."/>
        </authorList>
    </citation>
    <scope>NUCLEOTIDE SEQUENCE [LARGE SCALE GENOMIC DNA]</scope>
    <source>
        <strain evidence="6 7">NRRL 3299</strain>
    </source>
</reference>
<dbReference type="EMBL" id="PXOF01000063">
    <property type="protein sequence ID" value="RGP69173.1"/>
    <property type="molecule type" value="Genomic_DNA"/>
</dbReference>
<feature type="compositionally biased region" description="Low complexity" evidence="4">
    <location>
        <begin position="1386"/>
        <end position="1401"/>
    </location>
</feature>
<feature type="compositionally biased region" description="Polar residues" evidence="4">
    <location>
        <begin position="800"/>
        <end position="821"/>
    </location>
</feature>
<dbReference type="CDD" id="cd00035">
    <property type="entry name" value="ChtBD1"/>
    <property type="match status" value="1"/>
</dbReference>
<evidence type="ECO:0000256" key="3">
    <source>
        <dbReference type="ARBA" id="ARBA00023026"/>
    </source>
</evidence>
<feature type="region of interest" description="Disordered" evidence="4">
    <location>
        <begin position="587"/>
        <end position="613"/>
    </location>
</feature>
<dbReference type="EC" id="3.2.1.14" evidence="1"/>
<dbReference type="SMART" id="SM00636">
    <property type="entry name" value="Glyco_18"/>
    <property type="match status" value="1"/>
</dbReference>
<accession>A0A395S9T4</accession>
<feature type="domain" description="Chitinase II/V-like catalytic" evidence="5">
    <location>
        <begin position="120"/>
        <end position="411"/>
    </location>
</feature>
<feature type="compositionally biased region" description="Polar residues" evidence="4">
    <location>
        <begin position="473"/>
        <end position="485"/>
    </location>
</feature>
<feature type="compositionally biased region" description="Polar residues" evidence="4">
    <location>
        <begin position="730"/>
        <end position="760"/>
    </location>
</feature>
<feature type="compositionally biased region" description="Low complexity" evidence="4">
    <location>
        <begin position="1332"/>
        <end position="1341"/>
    </location>
</feature>
<evidence type="ECO:0000313" key="6">
    <source>
        <dbReference type="EMBL" id="RGP69173.1"/>
    </source>
</evidence>
<evidence type="ECO:0000256" key="1">
    <source>
        <dbReference type="ARBA" id="ARBA00012729"/>
    </source>
</evidence>
<feature type="compositionally biased region" description="Polar residues" evidence="4">
    <location>
        <begin position="1036"/>
        <end position="1055"/>
    </location>
</feature>
<dbReference type="GO" id="GO:0008061">
    <property type="term" value="F:chitin binding"/>
    <property type="evidence" value="ECO:0007669"/>
    <property type="project" value="UniProtKB-KW"/>
</dbReference>
<dbReference type="InterPro" id="IPR053214">
    <property type="entry name" value="LysM12-like"/>
</dbReference>
<feature type="compositionally biased region" description="Polar residues" evidence="4">
    <location>
        <begin position="598"/>
        <end position="612"/>
    </location>
</feature>
<proteinExistence type="predicted"/>